<dbReference type="PANTHER" id="PTHR43575:SF1">
    <property type="entry name" value="PROTEIN ABCI7, CHLOROPLASTIC"/>
    <property type="match status" value="1"/>
</dbReference>
<feature type="domain" description="SUF system FeS cluster assembly SufBD core" evidence="1">
    <location>
        <begin position="153"/>
        <end position="375"/>
    </location>
</feature>
<dbReference type="NCBIfam" id="TIGR01981">
    <property type="entry name" value="sufD"/>
    <property type="match status" value="1"/>
</dbReference>
<dbReference type="STRING" id="83560.NC80_00305"/>
<dbReference type="InterPro" id="IPR037284">
    <property type="entry name" value="SUF_FeS_clus_asmbl_SufBD_sf"/>
</dbReference>
<protein>
    <submittedName>
        <fullName evidence="2">ABC transporter permease</fullName>
    </submittedName>
</protein>
<dbReference type="OMA" id="YWTNSVM"/>
<dbReference type="Proteomes" id="UP000260363">
    <property type="component" value="Chromosome"/>
</dbReference>
<dbReference type="PATRIC" id="fig|83560.10.peg.58"/>
<dbReference type="KEGG" id="cmg:NC81_00310"/>
<dbReference type="AlphaFoldDB" id="A0A069ZZ44"/>
<name>A0A069ZZ44_CHLMR</name>
<evidence type="ECO:0000259" key="1">
    <source>
        <dbReference type="Pfam" id="PF01458"/>
    </source>
</evidence>
<dbReference type="InterPro" id="IPR000825">
    <property type="entry name" value="SUF_FeS_clus_asmbl_SufBD_core"/>
</dbReference>
<accession>A0A069ZZ44</accession>
<dbReference type="SUPFAM" id="SSF101960">
    <property type="entry name" value="Stabilizer of iron transporter SufD"/>
    <property type="match status" value="1"/>
</dbReference>
<dbReference type="RefSeq" id="WP_010229244.1">
    <property type="nucleotide sequence ID" value="NZ_CP007217.1"/>
</dbReference>
<dbReference type="Pfam" id="PF01458">
    <property type="entry name" value="SUFBD_core"/>
    <property type="match status" value="1"/>
</dbReference>
<dbReference type="EMBL" id="CP007217">
    <property type="protein sequence ID" value="AJR10162.1"/>
    <property type="molecule type" value="Genomic_DNA"/>
</dbReference>
<organism evidence="2 3">
    <name type="scientific">Chlamydia muridarum</name>
    <dbReference type="NCBI Taxonomy" id="83560"/>
    <lineage>
        <taxon>Bacteria</taxon>
        <taxon>Pseudomonadati</taxon>
        <taxon>Chlamydiota</taxon>
        <taxon>Chlamydiia</taxon>
        <taxon>Chlamydiales</taxon>
        <taxon>Chlamydiaceae</taxon>
        <taxon>Chlamydia/Chlamydophila group</taxon>
        <taxon>Chlamydia</taxon>
    </lineage>
</organism>
<dbReference type="KEGG" id="cmx:DNC_00310"/>
<evidence type="ECO:0000313" key="2">
    <source>
        <dbReference type="EMBL" id="AJR10162.1"/>
    </source>
</evidence>
<dbReference type="PANTHER" id="PTHR43575">
    <property type="entry name" value="PROTEIN ABCI7, CHLOROPLASTIC"/>
    <property type="match status" value="1"/>
</dbReference>
<proteinExistence type="predicted"/>
<dbReference type="KEGG" id="cmm:NC80_00305"/>
<dbReference type="InterPro" id="IPR055346">
    <property type="entry name" value="Fe-S_cluster_assembly_SufBD"/>
</dbReference>
<dbReference type="InterPro" id="IPR011542">
    <property type="entry name" value="SUF_FeS_clus_asmbl_SufD"/>
</dbReference>
<evidence type="ECO:0000313" key="3">
    <source>
        <dbReference type="Proteomes" id="UP000260363"/>
    </source>
</evidence>
<sequence>MRGTYQQRLIHPNERLLEALSSLWGKYQRDHVFRDACSWLREIPQGTNPWIYCLGGSEFFTPFSDQKSADCVFVNGYFVPSLSKLPSGILVAPLCEARAFFQKKQDKDPLEKAHSLLRGEEGTVIYIPEGQKFEAPLVVHHHYVGSEENDYKKMSAPYFVFILGKGASISIEMETMTIPQNFHLFGQTLGFLGEEAELILTVKSFPKGTERVVWSHHVEVERKGACAVVQEMRSMGKGWFRNAFSLRGESAHGESLVKVLGGDCLGVHNTMYHDARATSSRQNIRSILDEGYFAFEGGIHISPQGTLSNAYQKHDTLLLSNRASAATFPRLEILTDDVKASHGATVGSLNAHLLTYLRSRGFSLMDAKQTLQKSFLALDIEKTYFPKLKDLDL</sequence>
<gene>
    <name evidence="2" type="ORF">BD36_00335</name>
</gene>
<reference evidence="2 3" key="1">
    <citation type="submission" date="2014-02" db="EMBL/GenBank/DDBJ databases">
        <authorList>
            <person name="Chen C."/>
            <person name="Conrad T.A."/>
            <person name="Zhou Z."/>
            <person name="Lai Z."/>
            <person name="Zhong G."/>
        </authorList>
    </citation>
    <scope>NUCLEOTIDE SEQUENCE [LARGE SCALE GENOMIC DNA]</scope>
    <source>
        <strain evidence="2 3">Nigg3-28</strain>
    </source>
</reference>
<dbReference type="GO" id="GO:0016226">
    <property type="term" value="P:iron-sulfur cluster assembly"/>
    <property type="evidence" value="ECO:0007669"/>
    <property type="project" value="InterPro"/>
</dbReference>
<dbReference type="GeneID" id="1245587"/>